<keyword evidence="1" id="KW-0732">Signal</keyword>
<feature type="signal peptide" evidence="1">
    <location>
        <begin position="1"/>
        <end position="25"/>
    </location>
</feature>
<protein>
    <submittedName>
        <fullName evidence="2">Porin-like protein</fullName>
    </submittedName>
</protein>
<name>A0A366JBE5_9GAMM</name>
<keyword evidence="3" id="KW-1185">Reference proteome</keyword>
<proteinExistence type="predicted"/>
<dbReference type="SUPFAM" id="SSF56935">
    <property type="entry name" value="Porins"/>
    <property type="match status" value="1"/>
</dbReference>
<accession>A0A366JBE5</accession>
<sequence length="333" mass="36012">MMKKSRNLLAMTLSAPFLLSQMALAADESEVVVNKPNFTFLTSLGVLEVEDKDFDPEAFEAEVGVNGVVKAKEFTMVYNLKADVSDAINSRDTNGTEGEADIHIKEASVVFPTAYGAFVLAPRITSGQNRELYSNVDMFEYNEAHSGGAATTGNTLYGQPSEGDDVMAWSSPKFMGVKLVLATLSLNENNGDDIDATAYRLVYDKDNLNLGAGQVIVSKGMANASKNYTRSALTAGYKFDNLDLGATYEMNTDTFGSAGDYDTLGVAARYYLDNGYSIAAAYYDKNSDVDANDNYGTVLQVKKQVGKNIAFWAETGNYDITSDNVALGVNLSY</sequence>
<dbReference type="OrthoDB" id="6350092at2"/>
<evidence type="ECO:0000256" key="1">
    <source>
        <dbReference type="SAM" id="SignalP"/>
    </source>
</evidence>
<feature type="chain" id="PRO_5016926403" evidence="1">
    <location>
        <begin position="26"/>
        <end position="333"/>
    </location>
</feature>
<dbReference type="Gene3D" id="2.40.160.10">
    <property type="entry name" value="Porin"/>
    <property type="match status" value="1"/>
</dbReference>
<dbReference type="AlphaFoldDB" id="A0A366JBE5"/>
<comment type="caution">
    <text evidence="2">The sequence shown here is derived from an EMBL/GenBank/DDBJ whole genome shotgun (WGS) entry which is preliminary data.</text>
</comment>
<evidence type="ECO:0000313" key="3">
    <source>
        <dbReference type="Proteomes" id="UP000252792"/>
    </source>
</evidence>
<organism evidence="2 3">
    <name type="scientific">Marinomonas rhizomae</name>
    <dbReference type="NCBI Taxonomy" id="491948"/>
    <lineage>
        <taxon>Bacteria</taxon>
        <taxon>Pseudomonadati</taxon>
        <taxon>Pseudomonadota</taxon>
        <taxon>Gammaproteobacteria</taxon>
        <taxon>Oceanospirillales</taxon>
        <taxon>Oceanospirillaceae</taxon>
        <taxon>Marinomonas</taxon>
    </lineage>
</organism>
<gene>
    <name evidence="2" type="ORF">DFP80_104195</name>
</gene>
<reference evidence="2 3" key="1">
    <citation type="submission" date="2018-06" db="EMBL/GenBank/DDBJ databases">
        <title>Genomic Encyclopedia of Type Strains, Phase III (KMG-III): the genomes of soil and plant-associated and newly described type strains.</title>
        <authorList>
            <person name="Whitman W."/>
        </authorList>
    </citation>
    <scope>NUCLEOTIDE SEQUENCE [LARGE SCALE GENOMIC DNA]</scope>
    <source>
        <strain evidence="2 3">CECT 7377</strain>
    </source>
</reference>
<dbReference type="EMBL" id="QNSE01000004">
    <property type="protein sequence ID" value="RBP84292.1"/>
    <property type="molecule type" value="Genomic_DNA"/>
</dbReference>
<dbReference type="InterPro" id="IPR023614">
    <property type="entry name" value="Porin_dom_sf"/>
</dbReference>
<dbReference type="Proteomes" id="UP000252792">
    <property type="component" value="Unassembled WGS sequence"/>
</dbReference>
<dbReference type="RefSeq" id="WP_113915936.1">
    <property type="nucleotide sequence ID" value="NZ_QNSE01000004.1"/>
</dbReference>
<evidence type="ECO:0000313" key="2">
    <source>
        <dbReference type="EMBL" id="RBP84292.1"/>
    </source>
</evidence>